<name>A0ABZ2Y230_9RHOB</name>
<dbReference type="InterPro" id="IPR011545">
    <property type="entry name" value="DEAD/DEAH_box_helicase_dom"/>
</dbReference>
<dbReference type="InterPro" id="IPR001650">
    <property type="entry name" value="Helicase_C-like"/>
</dbReference>
<dbReference type="SMART" id="SM00487">
    <property type="entry name" value="DEXDc"/>
    <property type="match status" value="1"/>
</dbReference>
<evidence type="ECO:0000313" key="6">
    <source>
        <dbReference type="Proteomes" id="UP001623232"/>
    </source>
</evidence>
<keyword evidence="5" id="KW-0614">Plasmid</keyword>
<dbReference type="Pfam" id="PF00270">
    <property type="entry name" value="DEAD"/>
    <property type="match status" value="1"/>
</dbReference>
<reference evidence="5 6" key="1">
    <citation type="submission" date="2023-04" db="EMBL/GenBank/DDBJ databases">
        <title>Complete genome sequence of Alisedimentitalea scapharcae.</title>
        <authorList>
            <person name="Rong J.-C."/>
            <person name="Yi M.-L."/>
            <person name="Zhao Q."/>
        </authorList>
    </citation>
    <scope>NUCLEOTIDE SEQUENCE [LARGE SCALE GENOMIC DNA]</scope>
    <source>
        <strain evidence="5 6">KCTC 42119</strain>
        <plasmid evidence="5 6">unnamed3</plasmid>
    </source>
</reference>
<dbReference type="PROSITE" id="PS51192">
    <property type="entry name" value="HELICASE_ATP_BIND_1"/>
    <property type="match status" value="1"/>
</dbReference>
<evidence type="ECO:0000259" key="4">
    <source>
        <dbReference type="PROSITE" id="PS51192"/>
    </source>
</evidence>
<evidence type="ECO:0000256" key="2">
    <source>
        <dbReference type="ARBA" id="ARBA00022840"/>
    </source>
</evidence>
<sequence>MGKATPGEVLDYIQEAYHKYYDSAFWLRDEYLMRERRDLLDEPGLTAQEILLEAVLAYPSEVPVVEACAAAGLSPAVAEHLGKVVFGANYDLRKHQAQSLETSLASNSATKRNVVVTSGTGSGKTESFLVPVIGRLLRERMGGVGQGGMHEWWHENWGSANTWQGCRSKIENGPQPALRALLLYPTNALVEDQVSRLRRAATRARDIHGAPMFFFGRYTGATPGGTFDPGGHLDAKGRRIVKEVARDIKQIEAEAARLADRDEEIRGQFQDPSCGEMLTRWDMIDAPPDIMITNVSMLNVMLMREHEAHLFRQTRDWLASSKDNRFSLVVDELHGYRGTAGTEVALVIRNLLMRLGLEPGSPQLRCLGTSASLDGEEGKEYLEQFFGVDRNTFEVFPGEPRIPEAKLPIDEAKIAPLADDAIAGDETALDEIIGIASPRLALGAACREAGKREEDDTIVPARLGAIKQSLLGEHGSDAVFQAVLHAAAREDSPSFKEPYPSFRSHMFVRQIQGMWACSNPDCDKVEEAYRDPERKIGKLFKHPAIKCGCGGQVLELLYCYDCGEAYLGGYVTPRAEGAEDGQVFLESGPTDLSSNVPGLVNERPHSKFRWYWPGKQVPAGVAPTWQHSDPGTKKQKTFGYGAANYDPLYGLLEKAQHGDTPTGTFFTCPGDVNAPALPEKCPACESKKSQQRILKAFFAGSQVNSPIRGLRTGLNVTTQVIADRASTKLGTPDRTAQMIAFTDSRDDAADVAAGLELNHFRSLLRQLVFRALKPGANFTIDDARTTAAKIQKGEELNKLQAEIATTIKAQGTELQTALLMQSMSMSNTEQDALVEAFEEDVVNARGVSWSALVSGVMNDLLTLGENPAGTDASKQKIGNEPWWRYFDQTRPAPVNRLNPSVETEGRQQIRETLSSLIATALFDAGGRDLESLGLAFACPVGDHSTRLGMAASEARDMLANVIRLLGQARHYQGGGSSQSSTNMPTGVRRYVEKVAPSLNRDASDLGEIIGALLRDEGIVNENWVIQVGRYSSLKLELVPILDGLHRCKRCSRVSANVALKTCTSVNCTTTGFEPISEPEDDYYRWLSEEPAHRLNVEELTGQTKPLSEQRRRQRLFKKAFLEDEIEPVHGIDTLSVTTTMEVGVDIGSLELVMMANMPPQRFNYQQRVGRAGRMGQSFSYALTICRGGSHDDFYYGNPERITGDTPPQPYLDLSRPEIVKRVAAAECLRRAFSALDEPPVGSASTHGAFGKAAEWETVYKADISAWLATDPGVDAVVAALCYLAPLAGDQPDRIASYCRAELADHVSSVVADGRYIQVELSERLATAGVLPMFGFPTQSRNLFKFKRDARLEDMVLSDRALDHAVWAFSPGSEIPKDKQIHTACGFELLREIRGRVDSDPDPLGPSLDFSKCSDPDCGHIMQGVEETCEVCGQFAMKFDLYQPKGFITTLGQPRDYDGQRQRGPSLSPPVLAFKPKYDDGFALGPARVALASDEPIALVNDNGGEFFKFRRKYNAMIVNDEHLYRDRQPYPELDGDPEAEGAIGAVFKTDVMTMLLENLPGVGYNGVLDVEGQKAAGAALASFGEFLKVAAARELDVDPAELRVGTQKWRMDSCVTRQLYVADALENGAGYSRHICDPDRLRGLIATHYVDVKKNWHDPSHADCDRSCPDCLRNYNNRFLHASLDWRLALDVAELVLGEPLDTSRWLGDAQGIGQRFADLCNHHQGSVQVEQSDGLVAVTGSSKLSLVLSHPLWHMREGLAQDIQKNAKLMLEANHGSSLKVEFVDIRDFAHHPQTYIVKMLEAQ</sequence>
<proteinExistence type="predicted"/>
<keyword evidence="2" id="KW-0067">ATP-binding</keyword>
<keyword evidence="1" id="KW-0547">Nucleotide-binding</keyword>
<dbReference type="InterPro" id="IPR027417">
    <property type="entry name" value="P-loop_NTPase"/>
</dbReference>
<dbReference type="InterPro" id="IPR014001">
    <property type="entry name" value="Helicase_ATP-bd"/>
</dbReference>
<feature type="coiled-coil region" evidence="3">
    <location>
        <begin position="241"/>
        <end position="268"/>
    </location>
</feature>
<dbReference type="SUPFAM" id="SSF52540">
    <property type="entry name" value="P-loop containing nucleoside triphosphate hydrolases"/>
    <property type="match status" value="2"/>
</dbReference>
<dbReference type="EMBL" id="CP123587">
    <property type="protein sequence ID" value="WZK91562.1"/>
    <property type="molecule type" value="Genomic_DNA"/>
</dbReference>
<gene>
    <name evidence="5" type="ORF">QEZ52_22760</name>
</gene>
<dbReference type="RefSeq" id="WP_343211461.1">
    <property type="nucleotide sequence ID" value="NZ_CP123587.1"/>
</dbReference>
<organism evidence="5 6">
    <name type="scientific">Aliisedimentitalea scapharcae</name>
    <dbReference type="NCBI Taxonomy" id="1524259"/>
    <lineage>
        <taxon>Bacteria</taxon>
        <taxon>Pseudomonadati</taxon>
        <taxon>Pseudomonadota</taxon>
        <taxon>Alphaproteobacteria</taxon>
        <taxon>Rhodobacterales</taxon>
        <taxon>Roseobacteraceae</taxon>
        <taxon>Aliisedimentitalea</taxon>
    </lineage>
</organism>
<accession>A0ABZ2Y230</accession>
<keyword evidence="6" id="KW-1185">Reference proteome</keyword>
<dbReference type="Gene3D" id="3.40.50.300">
    <property type="entry name" value="P-loop containing nucleotide triphosphate hydrolases"/>
    <property type="match status" value="2"/>
</dbReference>
<feature type="domain" description="Helicase ATP-binding" evidence="4">
    <location>
        <begin position="105"/>
        <end position="391"/>
    </location>
</feature>
<evidence type="ECO:0000256" key="3">
    <source>
        <dbReference type="SAM" id="Coils"/>
    </source>
</evidence>
<dbReference type="Proteomes" id="UP001623232">
    <property type="component" value="Plasmid unnamed3"/>
</dbReference>
<evidence type="ECO:0000313" key="5">
    <source>
        <dbReference type="EMBL" id="WZK91562.1"/>
    </source>
</evidence>
<dbReference type="GO" id="GO:0004386">
    <property type="term" value="F:helicase activity"/>
    <property type="evidence" value="ECO:0007669"/>
    <property type="project" value="UniProtKB-KW"/>
</dbReference>
<keyword evidence="3" id="KW-0175">Coiled coil</keyword>
<dbReference type="SMART" id="SM00490">
    <property type="entry name" value="HELICc"/>
    <property type="match status" value="1"/>
</dbReference>
<keyword evidence="5" id="KW-0347">Helicase</keyword>
<dbReference type="PANTHER" id="PTHR47957">
    <property type="entry name" value="ATP-DEPENDENT HELICASE HRQ1"/>
    <property type="match status" value="1"/>
</dbReference>
<dbReference type="Pfam" id="PF00271">
    <property type="entry name" value="Helicase_C"/>
    <property type="match status" value="1"/>
</dbReference>
<protein>
    <submittedName>
        <fullName evidence="5">DEAD/DEAH box helicase</fullName>
    </submittedName>
</protein>
<geneLocation type="plasmid" evidence="5 6">
    <name>unnamed3</name>
</geneLocation>
<evidence type="ECO:0000256" key="1">
    <source>
        <dbReference type="ARBA" id="ARBA00022741"/>
    </source>
</evidence>
<keyword evidence="5" id="KW-0378">Hydrolase</keyword>
<dbReference type="PANTHER" id="PTHR47957:SF3">
    <property type="entry name" value="ATP-DEPENDENT HELICASE HRQ1"/>
    <property type="match status" value="1"/>
</dbReference>